<dbReference type="GeneID" id="41328450"/>
<proteinExistence type="predicted"/>
<name>A0A5B9D6B8_9ARCH</name>
<organism evidence="1 2">
    <name type="scientific">Promethearchaeum syntrophicum</name>
    <dbReference type="NCBI Taxonomy" id="2594042"/>
    <lineage>
        <taxon>Archaea</taxon>
        <taxon>Promethearchaeati</taxon>
        <taxon>Promethearchaeota</taxon>
        <taxon>Promethearchaeia</taxon>
        <taxon>Promethearchaeales</taxon>
        <taxon>Promethearchaeaceae</taxon>
        <taxon>Promethearchaeum</taxon>
    </lineage>
</organism>
<dbReference type="EMBL" id="CP042905">
    <property type="protein sequence ID" value="QEE14634.1"/>
    <property type="molecule type" value="Genomic_DNA"/>
</dbReference>
<dbReference type="RefSeq" id="WP_147661583.1">
    <property type="nucleotide sequence ID" value="NZ_CP042905.2"/>
</dbReference>
<gene>
    <name evidence="1" type="ORF">DSAG12_00447</name>
</gene>
<dbReference type="Gene3D" id="3.40.50.11900">
    <property type="match status" value="1"/>
</dbReference>
<keyword evidence="2" id="KW-1185">Reference proteome</keyword>
<dbReference type="KEGG" id="psyt:DSAG12_00447"/>
<dbReference type="PANTHER" id="PTHR32329">
    <property type="entry name" value="BIFUNCTIONAL PROTEIN [INCLUDES 2-HYDROXYACYL-COA DEHYDRATASE (N-TER) AND ITS ACTIVATOR DOMAIN (C_TERM)-RELATED"/>
    <property type="match status" value="1"/>
</dbReference>
<evidence type="ECO:0000313" key="1">
    <source>
        <dbReference type="EMBL" id="QEE14634.1"/>
    </source>
</evidence>
<accession>A0A5B9D6B8</accession>
<reference evidence="1 2" key="2">
    <citation type="journal article" date="2024" name="Int. J. Syst. Evol. Microbiol.">
        <title>Promethearchaeum syntrophicum gen. nov., sp. nov., an anaerobic, obligately syntrophic archaeon, the first isolate of the lineage 'Asgard' archaea, and proposal of the new archaeal phylum Promethearchaeota phyl. nov. and kingdom Promethearchaeati regn. nov.</title>
        <authorList>
            <person name="Imachi H."/>
            <person name="Nobu M.K."/>
            <person name="Kato S."/>
            <person name="Takaki Y."/>
            <person name="Miyazaki M."/>
            <person name="Miyata M."/>
            <person name="Ogawara M."/>
            <person name="Saito Y."/>
            <person name="Sakai S."/>
            <person name="Tahara Y.O."/>
            <person name="Takano Y."/>
            <person name="Tasumi E."/>
            <person name="Uematsu K."/>
            <person name="Yoshimura T."/>
            <person name="Itoh T."/>
            <person name="Ohkuma M."/>
            <person name="Takai K."/>
        </authorList>
    </citation>
    <scope>NUCLEOTIDE SEQUENCE [LARGE SCALE GENOMIC DNA]</scope>
    <source>
        <strain evidence="1 2">MK-D1</strain>
    </source>
</reference>
<dbReference type="AlphaFoldDB" id="A0A5B9D6B8"/>
<dbReference type="PANTHER" id="PTHR32329:SF2">
    <property type="entry name" value="BIFUNCTIONAL PROTEIN [INCLUDES 2-HYDROXYACYL-COA DEHYDRATASE (N-TER) AND ITS ACTIVATOR DOMAIN (C_TERM)"/>
    <property type="match status" value="1"/>
</dbReference>
<evidence type="ECO:0000313" key="2">
    <source>
        <dbReference type="Proteomes" id="UP000321408"/>
    </source>
</evidence>
<dbReference type="Proteomes" id="UP000321408">
    <property type="component" value="Chromosome"/>
</dbReference>
<protein>
    <submittedName>
        <fullName evidence="1">CoA protein activase</fullName>
    </submittedName>
</protein>
<dbReference type="InterPro" id="IPR051805">
    <property type="entry name" value="Dehydratase_Activator_Redct"/>
</dbReference>
<sequence>MPITFPHFGSLTYVFETLLRELGQDDLIVPNKPSKRTAELGTRYSPEFVCTPFKITLGTFIESLERGADVLGMGGCNAYCRFGYYWPVQKLILEDLGYDFRFIAIDYEDPMAILRTLKNESDGYSYLQTLRALQKTWVKNRFTDLVDKLLCKYRAIESIKGTTDRVAEKAFRTIVETKGMVNIRKLKKTIPKMFEKEIEIDKSLDPLKIAIIGEIYVVFEPALNVDVHRRLNELGVIVETPASLRRFIDIGYKLNPFLKLHREVSVKIAEPYLGYRCGGEAQESIGDTIYYKRKGWDGMVHLYPFTCMPEIISRSILPQISKEYDMPVLSLVVDEQTGEAGFQTRLEAFIDLLYRKREKDREGKIIKSSLKQNLTIQSVYGG</sequence>
<reference evidence="1 2" key="1">
    <citation type="journal article" date="2020" name="Nature">
        <title>Isolation of an archaeon at the prokaryote-eukaryote interface.</title>
        <authorList>
            <person name="Imachi H."/>
            <person name="Nobu M.K."/>
            <person name="Nakahara N."/>
            <person name="Morono Y."/>
            <person name="Ogawara M."/>
            <person name="Takaki Y."/>
            <person name="Takano Y."/>
            <person name="Uematsu K."/>
            <person name="Ikuta T."/>
            <person name="Ito M."/>
            <person name="Matsui Y."/>
            <person name="Miyazaki M."/>
            <person name="Murata K."/>
            <person name="Saito Y."/>
            <person name="Sakai S."/>
            <person name="Song C."/>
            <person name="Tasumi E."/>
            <person name="Yamanaka Y."/>
            <person name="Yamaguchi T."/>
            <person name="Kamagata Y."/>
            <person name="Tamaki H."/>
            <person name="Takai K."/>
        </authorList>
    </citation>
    <scope>NUCLEOTIDE SEQUENCE [LARGE SCALE GENOMIC DNA]</scope>
    <source>
        <strain evidence="1 2">MK-D1</strain>
    </source>
</reference>